<reference evidence="1" key="1">
    <citation type="submission" date="2019-11" db="EMBL/GenBank/DDBJ databases">
        <title>Nori genome reveals adaptations in red seaweeds to the harsh intertidal environment.</title>
        <authorList>
            <person name="Wang D."/>
            <person name="Mao Y."/>
        </authorList>
    </citation>
    <scope>NUCLEOTIDE SEQUENCE</scope>
    <source>
        <tissue evidence="1">Gametophyte</tissue>
    </source>
</reference>
<accession>A0ACC3CEL5</accession>
<evidence type="ECO:0000313" key="1">
    <source>
        <dbReference type="EMBL" id="KAK1868389.1"/>
    </source>
</evidence>
<protein>
    <submittedName>
        <fullName evidence="1">Uncharacterized protein</fullName>
    </submittedName>
</protein>
<dbReference type="Proteomes" id="UP000798662">
    <property type="component" value="Chromosome 3"/>
</dbReference>
<sequence length="334" mass="37117">MMVVMTGSAHAFAREDYGSVVVRYIDPDTFQAVERSLGVWRCAGRHNYFSIRSWLENRLGYFGVAAGDIASSTTDSGANVRKAMLEITAGWVPCAAHSLHNAFRLALGRSGESADQRAARGANGGPRAQRRLKECRNTPMRELLSRLRATVRFFEHSDAEALSLNAVPVSEDPQIRGLRQEVATRWGSTLFCVQRLNTMFPRLTVYFRYRDLTAEQRSRRVAQADWDPLRHLIGVLSPVAEVTKACQSSTATLADISTKLVQQRLTLLSDVVDVPKLPDVSLAVGAAAIEAFLKDFPEEDVVELDNRLYGSELIYLEETEGYDNLCTEAPLAVY</sequence>
<gene>
    <name evidence="1" type="ORF">I4F81_010878</name>
</gene>
<keyword evidence="2" id="KW-1185">Reference proteome</keyword>
<name>A0ACC3CEL5_PYRYE</name>
<dbReference type="EMBL" id="CM020620">
    <property type="protein sequence ID" value="KAK1868389.1"/>
    <property type="molecule type" value="Genomic_DNA"/>
</dbReference>
<comment type="caution">
    <text evidence="1">The sequence shown here is derived from an EMBL/GenBank/DDBJ whole genome shotgun (WGS) entry which is preliminary data.</text>
</comment>
<evidence type="ECO:0000313" key="2">
    <source>
        <dbReference type="Proteomes" id="UP000798662"/>
    </source>
</evidence>
<organism evidence="1 2">
    <name type="scientific">Pyropia yezoensis</name>
    <name type="common">Susabi-nori</name>
    <name type="synonym">Porphyra yezoensis</name>
    <dbReference type="NCBI Taxonomy" id="2788"/>
    <lineage>
        <taxon>Eukaryota</taxon>
        <taxon>Rhodophyta</taxon>
        <taxon>Bangiophyceae</taxon>
        <taxon>Bangiales</taxon>
        <taxon>Bangiaceae</taxon>
        <taxon>Pyropia</taxon>
    </lineage>
</organism>
<proteinExistence type="predicted"/>